<evidence type="ECO:0000313" key="1">
    <source>
        <dbReference type="EMBL" id="CAB4904986.1"/>
    </source>
</evidence>
<accession>A0A6J7SMS1</accession>
<organism evidence="2">
    <name type="scientific">freshwater metagenome</name>
    <dbReference type="NCBI Taxonomy" id="449393"/>
    <lineage>
        <taxon>unclassified sequences</taxon>
        <taxon>metagenomes</taxon>
        <taxon>ecological metagenomes</taxon>
    </lineage>
</organism>
<dbReference type="EMBL" id="CAFBMC010000069">
    <property type="protein sequence ID" value="CAB4904986.1"/>
    <property type="molecule type" value="Genomic_DNA"/>
</dbReference>
<name>A0A6J7SMS1_9ZZZZ</name>
<gene>
    <name evidence="1" type="ORF">UFOPK3495_01194</name>
    <name evidence="2" type="ORF">UFOPK4237_01551</name>
</gene>
<dbReference type="EMBL" id="CAFBPZ010000144">
    <property type="protein sequence ID" value="CAB5042517.1"/>
    <property type="molecule type" value="Genomic_DNA"/>
</dbReference>
<dbReference type="AlphaFoldDB" id="A0A6J7SMS1"/>
<evidence type="ECO:0000313" key="2">
    <source>
        <dbReference type="EMBL" id="CAB5042517.1"/>
    </source>
</evidence>
<reference evidence="2" key="1">
    <citation type="submission" date="2020-05" db="EMBL/GenBank/DDBJ databases">
        <authorList>
            <person name="Chiriac C."/>
            <person name="Salcher M."/>
            <person name="Ghai R."/>
            <person name="Kavagutti S V."/>
        </authorList>
    </citation>
    <scope>NUCLEOTIDE SEQUENCE</scope>
</reference>
<sequence length="90" mass="10111">MSEKPPWWFSGEDSAGKGFDLGGLASGAQQMIEWARDSLLTNHQSHTDPAEHQQCVLCRAMQLFQQSTPEPIPADEVVFEWIDLDPPTDR</sequence>
<proteinExistence type="predicted"/>
<protein>
    <submittedName>
        <fullName evidence="2">Unannotated protein</fullName>
    </submittedName>
</protein>